<gene>
    <name evidence="2" type="ORF">CVLEPA_LOCUS476</name>
</gene>
<comment type="caution">
    <text evidence="2">The sequence shown here is derived from an EMBL/GenBank/DDBJ whole genome shotgun (WGS) entry which is preliminary data.</text>
</comment>
<evidence type="ECO:0000256" key="1">
    <source>
        <dbReference type="SAM" id="MobiDB-lite"/>
    </source>
</evidence>
<feature type="compositionally biased region" description="Basic and acidic residues" evidence="1">
    <location>
        <begin position="26"/>
        <end position="44"/>
    </location>
</feature>
<evidence type="ECO:0000313" key="3">
    <source>
        <dbReference type="Proteomes" id="UP001642483"/>
    </source>
</evidence>
<dbReference type="Proteomes" id="UP001642483">
    <property type="component" value="Unassembled WGS sequence"/>
</dbReference>
<feature type="compositionally biased region" description="Basic and acidic residues" evidence="1">
    <location>
        <begin position="73"/>
        <end position="86"/>
    </location>
</feature>
<proteinExistence type="predicted"/>
<feature type="region of interest" description="Disordered" evidence="1">
    <location>
        <begin position="24"/>
        <end position="88"/>
    </location>
</feature>
<reference evidence="2 3" key="1">
    <citation type="submission" date="2024-02" db="EMBL/GenBank/DDBJ databases">
        <authorList>
            <person name="Daric V."/>
            <person name="Darras S."/>
        </authorList>
    </citation>
    <scope>NUCLEOTIDE SEQUENCE [LARGE SCALE GENOMIC DNA]</scope>
</reference>
<dbReference type="EMBL" id="CAWYQH010000001">
    <property type="protein sequence ID" value="CAK8671405.1"/>
    <property type="molecule type" value="Genomic_DNA"/>
</dbReference>
<dbReference type="Gene3D" id="3.40.140.10">
    <property type="entry name" value="Cytidine Deaminase, domain 2"/>
    <property type="match status" value="1"/>
</dbReference>
<dbReference type="Pfam" id="PF18775">
    <property type="entry name" value="APOBEC4"/>
    <property type="match status" value="1"/>
</dbReference>
<sequence length="356" mass="40941">MKSSNDMPSKAAEPKPIVASLLNDQQHQETLNKSESIELQKEKPTTSQVMLSNLDSCSKDSKELSGSNPKYISNEDKRQQRQKIQESEITGNCRPWSDHIYHKLFLDTEGRHASLMVLKCEISYVDVFTDEEHSLYKCRFFGGKGDEVAKLLVFDMMESDWEDKIPQSQANELNVDIVMSSSPFHICSESIIHLLQLEKTYLKRRNFDGKLNVMIRFAHAHGWKAADVKIRERIHNGLRNLCREGVTLEVMSTDVILKEMRADHIKITNKNLITKYVKKRQGWKPQPTKLSQSFQEPESSNQQELSKQEAPKASDTKRGEAKTPKQSQELAIDCYHKKLHNALWIIIGLQDKTDSR</sequence>
<protein>
    <submittedName>
        <fullName evidence="2">Uncharacterized protein</fullName>
    </submittedName>
</protein>
<name>A0ABP0EVI0_CLALP</name>
<feature type="compositionally biased region" description="Polar residues" evidence="1">
    <location>
        <begin position="45"/>
        <end position="56"/>
    </location>
</feature>
<keyword evidence="3" id="KW-1185">Reference proteome</keyword>
<organism evidence="2 3">
    <name type="scientific">Clavelina lepadiformis</name>
    <name type="common">Light-bulb sea squirt</name>
    <name type="synonym">Ascidia lepadiformis</name>
    <dbReference type="NCBI Taxonomy" id="159417"/>
    <lineage>
        <taxon>Eukaryota</taxon>
        <taxon>Metazoa</taxon>
        <taxon>Chordata</taxon>
        <taxon>Tunicata</taxon>
        <taxon>Ascidiacea</taxon>
        <taxon>Aplousobranchia</taxon>
        <taxon>Clavelinidae</taxon>
        <taxon>Clavelina</taxon>
    </lineage>
</organism>
<evidence type="ECO:0000313" key="2">
    <source>
        <dbReference type="EMBL" id="CAK8671405.1"/>
    </source>
</evidence>
<feature type="compositionally biased region" description="Basic and acidic residues" evidence="1">
    <location>
        <begin position="306"/>
        <end position="323"/>
    </location>
</feature>
<feature type="region of interest" description="Disordered" evidence="1">
    <location>
        <begin position="283"/>
        <end position="327"/>
    </location>
</feature>
<feature type="compositionally biased region" description="Polar residues" evidence="1">
    <location>
        <begin position="288"/>
        <end position="305"/>
    </location>
</feature>
<accession>A0ABP0EVI0</accession>